<dbReference type="PANTHER" id="PTHR11699">
    <property type="entry name" value="ALDEHYDE DEHYDROGENASE-RELATED"/>
    <property type="match status" value="1"/>
</dbReference>
<evidence type="ECO:0000256" key="2">
    <source>
        <dbReference type="ARBA" id="ARBA00023002"/>
    </source>
</evidence>
<dbReference type="InterPro" id="IPR016163">
    <property type="entry name" value="Ald_DH_C"/>
</dbReference>
<evidence type="ECO:0000313" key="11">
    <source>
        <dbReference type="Proteomes" id="UP000094112"/>
    </source>
</evidence>
<dbReference type="PROSITE" id="PS00070">
    <property type="entry name" value="ALDEHYDE_DEHYDR_CYS"/>
    <property type="match status" value="1"/>
</dbReference>
<keyword evidence="3" id="KW-0520">NAD</keyword>
<dbReference type="GeneID" id="30198929"/>
<comment type="similarity">
    <text evidence="1 8">Belongs to the aldehyde dehydrogenase family.</text>
</comment>
<proteinExistence type="inferred from homology"/>
<organism evidence="10 11">
    <name type="scientific">Wickerhamomyces anomalus (strain ATCC 58044 / CBS 1984 / NCYC 433 / NRRL Y-366-8)</name>
    <name type="common">Yeast</name>
    <name type="synonym">Hansenula anomala</name>
    <dbReference type="NCBI Taxonomy" id="683960"/>
    <lineage>
        <taxon>Eukaryota</taxon>
        <taxon>Fungi</taxon>
        <taxon>Dikarya</taxon>
        <taxon>Ascomycota</taxon>
        <taxon>Saccharomycotina</taxon>
        <taxon>Saccharomycetes</taxon>
        <taxon>Phaffomycetales</taxon>
        <taxon>Wickerhamomycetaceae</taxon>
        <taxon>Wickerhamomyces</taxon>
    </lineage>
</organism>
<keyword evidence="11" id="KW-1185">Reference proteome</keyword>
<dbReference type="Gene3D" id="3.40.605.10">
    <property type="entry name" value="Aldehyde Dehydrogenase, Chain A, domain 1"/>
    <property type="match status" value="1"/>
</dbReference>
<dbReference type="InterPro" id="IPR015590">
    <property type="entry name" value="Aldehyde_DH_dom"/>
</dbReference>
<dbReference type="GO" id="GO:0005739">
    <property type="term" value="C:mitochondrion"/>
    <property type="evidence" value="ECO:0007669"/>
    <property type="project" value="UniProtKB-ARBA"/>
</dbReference>
<evidence type="ECO:0000256" key="6">
    <source>
        <dbReference type="ARBA" id="ARBA00069627"/>
    </source>
</evidence>
<sequence length="523" mass="57235">MFRFQTTKTALRNVSLLSLKASRNYSTIPLSVPITLPNGITYDQPTGLFIDGKFVASRQHKTFEVINPSTEEEITHVYEAREDDVEIAVEAAQRAFDSSWSTSDPEFRGRVLYKLAELIDQHAETLAGIESLDNGKSLLCARYDVALVAKYIRSCAGWTDKVYGRVIETGDSHFNYSRREPIGVCGQIIPWNFPLLMWSWKIGPALATGNTVVLKPAEATPLSALYVSKLVAEAGIPAGVVNIVPGFGKIVGEKISTHPKIKKVAFTGSTATGRHIMKAAAESNLKKVTLELGGKSPNIVFNDADIKQTVQSLITGIFFNSGEICCAGSRVYVQDGIYDEVLKEFKSFAEGLKIGNPFEDGVFQGAQTSQMQVDKILQYVDIGKSEGATLISGGERLNQKGYFIKPTIFADVKEDSRIVKEEIFGPVVTVSKFSTVEEAIKLANDTNYGLAAGIHTTDINKAIDVSNRVKAGTVWINTYNDFHQQVPFGGYGESGIGREMGADALDNYTQVKGVRIAIQKKQF</sequence>
<comment type="pathway">
    <text evidence="4">Alcohol metabolism; ethanol degradation; acetate from ethanol: step 2/2.</text>
</comment>
<evidence type="ECO:0000256" key="3">
    <source>
        <dbReference type="ARBA" id="ARBA00023027"/>
    </source>
</evidence>
<dbReference type="RefSeq" id="XP_019039287.1">
    <property type="nucleotide sequence ID" value="XM_019181683.1"/>
</dbReference>
<dbReference type="InterPro" id="IPR029510">
    <property type="entry name" value="Ald_DH_CS_GLU"/>
</dbReference>
<dbReference type="Pfam" id="PF00171">
    <property type="entry name" value="Aldedh"/>
    <property type="match status" value="1"/>
</dbReference>
<evidence type="ECO:0000256" key="1">
    <source>
        <dbReference type="ARBA" id="ARBA00009986"/>
    </source>
</evidence>
<dbReference type="InterPro" id="IPR016161">
    <property type="entry name" value="Ald_DH/histidinol_DH"/>
</dbReference>
<dbReference type="PROSITE" id="PS00687">
    <property type="entry name" value="ALDEHYDE_DEHYDR_GLU"/>
    <property type="match status" value="1"/>
</dbReference>
<dbReference type="STRING" id="683960.A0A1E3P498"/>
<dbReference type="Gene3D" id="3.40.309.10">
    <property type="entry name" value="Aldehyde Dehydrogenase, Chain A, domain 2"/>
    <property type="match status" value="1"/>
</dbReference>
<evidence type="ECO:0000256" key="8">
    <source>
        <dbReference type="RuleBase" id="RU003345"/>
    </source>
</evidence>
<accession>A0A1E3P498</accession>
<dbReference type="GO" id="GO:0004029">
    <property type="term" value="F:aldehyde dehydrogenase (NAD+) activity"/>
    <property type="evidence" value="ECO:0007669"/>
    <property type="project" value="UniProtKB-ARBA"/>
</dbReference>
<gene>
    <name evidence="10" type="ORF">WICANDRAFT_30064</name>
</gene>
<dbReference type="SUPFAM" id="SSF53720">
    <property type="entry name" value="ALDH-like"/>
    <property type="match status" value="1"/>
</dbReference>
<feature type="domain" description="Aldehyde dehydrogenase" evidence="9">
    <location>
        <begin position="54"/>
        <end position="513"/>
    </location>
</feature>
<dbReference type="FunFam" id="3.40.605.10:FF:000011">
    <property type="entry name" value="ALD5p Mitochondrial aldehyde dehydrogenase"/>
    <property type="match status" value="1"/>
</dbReference>
<reference evidence="10 11" key="1">
    <citation type="journal article" date="2016" name="Proc. Natl. Acad. Sci. U.S.A.">
        <title>Comparative genomics of biotechnologically important yeasts.</title>
        <authorList>
            <person name="Riley R."/>
            <person name="Haridas S."/>
            <person name="Wolfe K.H."/>
            <person name="Lopes M.R."/>
            <person name="Hittinger C.T."/>
            <person name="Goeker M."/>
            <person name="Salamov A.A."/>
            <person name="Wisecaver J.H."/>
            <person name="Long T.M."/>
            <person name="Calvey C.H."/>
            <person name="Aerts A.L."/>
            <person name="Barry K.W."/>
            <person name="Choi C."/>
            <person name="Clum A."/>
            <person name="Coughlan A.Y."/>
            <person name="Deshpande S."/>
            <person name="Douglass A.P."/>
            <person name="Hanson S.J."/>
            <person name="Klenk H.-P."/>
            <person name="LaButti K.M."/>
            <person name="Lapidus A."/>
            <person name="Lindquist E.A."/>
            <person name="Lipzen A.M."/>
            <person name="Meier-Kolthoff J.P."/>
            <person name="Ohm R.A."/>
            <person name="Otillar R.P."/>
            <person name="Pangilinan J.L."/>
            <person name="Peng Y."/>
            <person name="Rokas A."/>
            <person name="Rosa C.A."/>
            <person name="Scheuner C."/>
            <person name="Sibirny A.A."/>
            <person name="Slot J.C."/>
            <person name="Stielow J.B."/>
            <person name="Sun H."/>
            <person name="Kurtzman C.P."/>
            <person name="Blackwell M."/>
            <person name="Grigoriev I.V."/>
            <person name="Jeffries T.W."/>
        </authorList>
    </citation>
    <scope>NUCLEOTIDE SEQUENCE [LARGE SCALE GENOMIC DNA]</scope>
    <source>
        <strain evidence="11">ATCC 58044 / CBS 1984 / NCYC 433 / NRRL Y-366-8</strain>
    </source>
</reference>
<evidence type="ECO:0000313" key="10">
    <source>
        <dbReference type="EMBL" id="ODQ60080.1"/>
    </source>
</evidence>
<dbReference type="Proteomes" id="UP000094112">
    <property type="component" value="Unassembled WGS sequence"/>
</dbReference>
<dbReference type="EMBL" id="KV454210">
    <property type="protein sequence ID" value="ODQ60080.1"/>
    <property type="molecule type" value="Genomic_DNA"/>
</dbReference>
<evidence type="ECO:0000256" key="5">
    <source>
        <dbReference type="ARBA" id="ARBA00053679"/>
    </source>
</evidence>
<evidence type="ECO:0000259" key="9">
    <source>
        <dbReference type="Pfam" id="PF00171"/>
    </source>
</evidence>
<dbReference type="InterPro" id="IPR016160">
    <property type="entry name" value="Ald_DH_CS_CYS"/>
</dbReference>
<evidence type="ECO:0000256" key="7">
    <source>
        <dbReference type="PROSITE-ProRule" id="PRU10007"/>
    </source>
</evidence>
<dbReference type="GO" id="GO:0019413">
    <property type="term" value="P:acetate biosynthetic process"/>
    <property type="evidence" value="ECO:0007669"/>
    <property type="project" value="UniProtKB-ARBA"/>
</dbReference>
<dbReference type="InterPro" id="IPR016162">
    <property type="entry name" value="Ald_DH_N"/>
</dbReference>
<comment type="function">
    <text evidence="5">Minor mitochondrial aldehyde dehydrogenase isoform. Plays a role in regulation or biosynthesis of electron transport chain components. Involved in the biosynthesis of acetate during anaerobic growth on glucose.</text>
</comment>
<name>A0A1E3P498_WICAA</name>
<dbReference type="OrthoDB" id="310895at2759"/>
<dbReference type="AlphaFoldDB" id="A0A1E3P498"/>
<protein>
    <recommendedName>
        <fullName evidence="6">Aldehyde dehydrogenase 5, mitochondrial</fullName>
    </recommendedName>
</protein>
<keyword evidence="2 8" id="KW-0560">Oxidoreductase</keyword>
<feature type="active site" evidence="7">
    <location>
        <position position="291"/>
    </location>
</feature>
<dbReference type="FunFam" id="3.40.605.10:FF:000026">
    <property type="entry name" value="Aldehyde dehydrogenase, putative"/>
    <property type="match status" value="1"/>
</dbReference>
<dbReference type="FunFam" id="3.40.309.10:FF:000001">
    <property type="entry name" value="Mitochondrial aldehyde dehydrogenase 2"/>
    <property type="match status" value="1"/>
</dbReference>
<dbReference type="CDD" id="cd07091">
    <property type="entry name" value="ALDH_F1-2_Ald2-like"/>
    <property type="match status" value="1"/>
</dbReference>
<evidence type="ECO:0000256" key="4">
    <source>
        <dbReference type="ARBA" id="ARBA00037885"/>
    </source>
</evidence>